<evidence type="ECO:0000256" key="8">
    <source>
        <dbReference type="ARBA" id="ARBA00022840"/>
    </source>
</evidence>
<dbReference type="Gene3D" id="3.30.980.40">
    <property type="match status" value="1"/>
</dbReference>
<dbReference type="Gene3D" id="1.10.10.10">
    <property type="entry name" value="Winged helix-like DNA-binding domain superfamily/Winged helix DNA-binding domain"/>
    <property type="match status" value="1"/>
</dbReference>
<dbReference type="GO" id="GO:0003677">
    <property type="term" value="F:DNA binding"/>
    <property type="evidence" value="ECO:0007669"/>
    <property type="project" value="UniProtKB-KW"/>
</dbReference>
<evidence type="ECO:0000259" key="17">
    <source>
        <dbReference type="PROSITE" id="PS50901"/>
    </source>
</evidence>
<dbReference type="PROSITE" id="PS50901">
    <property type="entry name" value="FTSK"/>
    <property type="match status" value="1"/>
</dbReference>
<evidence type="ECO:0000256" key="4">
    <source>
        <dbReference type="ARBA" id="ARBA00022618"/>
    </source>
</evidence>
<name>A0A0G0WSG0_9BACT</name>
<evidence type="ECO:0000256" key="12">
    <source>
        <dbReference type="ARBA" id="ARBA00023306"/>
    </source>
</evidence>
<dbReference type="InterPro" id="IPR025199">
    <property type="entry name" value="FtsK_4TM"/>
</dbReference>
<keyword evidence="3" id="KW-1003">Cell membrane</keyword>
<evidence type="ECO:0000256" key="11">
    <source>
        <dbReference type="ARBA" id="ARBA00023136"/>
    </source>
</evidence>
<dbReference type="SMART" id="SM00382">
    <property type="entry name" value="AAA"/>
    <property type="match status" value="1"/>
</dbReference>
<dbReference type="InterPro" id="IPR041027">
    <property type="entry name" value="FtsK_alpha"/>
</dbReference>
<sequence length="761" mass="85665">MTRKKNFEERHLNPETKRGIGIILLFAFSTFLLLAFFHIAGTAGNTLDNVMSFILGWDRFLFPLLLLLFGFIILFPDRNAFGRWNYLGLLFFFLSFNGLIHLFTVHTSEVSTEIIHKAGGIVGKFSAMFLLQKTGFWASVIILTAWLLIAVLLLFNTSLRNVLAVHSHFTGWFGNFLHHGFFQRHHFENQTFSPTQNEISDKEKIEQEEENDTVLSPFQSSLVKSSSVSPVKPPTEIEKILTTRTHRQVALPLDLLEYRTNRANSGDIDHHREMIRRTFEQFHIQVEMAEVCVGPTVTQYSLRPAEGVKLSRIVALQNDIALALAAHPIRIEAPIPGKSLVGIEVPNESVATVSLRELLESKSFKNQTNQLGLALGKDVTGKVWTTPLEKMPHLLVAGATGSGKSVCLNTIIVTLLYENGPDDLRLILIDPKRVELTAYDGIPHLLIPPITKVDDTVNALKWTVREMERRLDVLSKFGVRDITSYNAKTQEKMPRIVVVLDELADLMVASKHEVESTIVRIAQMARAVGIHLIIATQRPSVDVITGIIKANFPARIAFAVTSQTDSRTILDCSGAEKLLGRGDMLYTCAELSKPVRLQGAFIAENEVSHVVNFLRQKGTPDYNYAITEKERGTTILDDDDSDPFLNEAAQIVIRDSRASTSLLQRRLKIGYGRAARILDILEDRGVIGPPDGSRPREVLMKEWPTESVDDRLGFKEREEMLEEEENIEEEKDLNIDEDTFLAAQEGEYPQEDENTHEKKPN</sequence>
<feature type="binding site" evidence="14">
    <location>
        <begin position="398"/>
        <end position="405"/>
    </location>
    <ligand>
        <name>ATP</name>
        <dbReference type="ChEBI" id="CHEBI:30616"/>
    </ligand>
</feature>
<feature type="compositionally biased region" description="Acidic residues" evidence="15">
    <location>
        <begin position="720"/>
        <end position="739"/>
    </location>
</feature>
<dbReference type="InterPro" id="IPR050206">
    <property type="entry name" value="FtsK/SpoIIIE/SftA"/>
</dbReference>
<dbReference type="InterPro" id="IPR027417">
    <property type="entry name" value="P-loop_NTPase"/>
</dbReference>
<evidence type="ECO:0000256" key="7">
    <source>
        <dbReference type="ARBA" id="ARBA00022829"/>
    </source>
</evidence>
<dbReference type="PATRIC" id="fig|1618985.3.peg.330"/>
<protein>
    <submittedName>
        <fullName evidence="18">Cell division protein FtsK/SpoIIIE</fullName>
    </submittedName>
</protein>
<keyword evidence="5 16" id="KW-0812">Transmembrane</keyword>
<dbReference type="Pfam" id="PF17854">
    <property type="entry name" value="FtsK_alpha"/>
    <property type="match status" value="1"/>
</dbReference>
<dbReference type="SUPFAM" id="SSF46785">
    <property type="entry name" value="Winged helix' DNA-binding domain"/>
    <property type="match status" value="1"/>
</dbReference>
<keyword evidence="8 14" id="KW-0067">ATP-binding</keyword>
<evidence type="ECO:0000256" key="3">
    <source>
        <dbReference type="ARBA" id="ARBA00022475"/>
    </source>
</evidence>
<keyword evidence="7" id="KW-0159">Chromosome partition</keyword>
<evidence type="ECO:0000313" key="18">
    <source>
        <dbReference type="EMBL" id="KKR87410.1"/>
    </source>
</evidence>
<evidence type="ECO:0000256" key="2">
    <source>
        <dbReference type="ARBA" id="ARBA00006474"/>
    </source>
</evidence>
<evidence type="ECO:0000256" key="1">
    <source>
        <dbReference type="ARBA" id="ARBA00004651"/>
    </source>
</evidence>
<dbReference type="AlphaFoldDB" id="A0A0G0WSG0"/>
<dbReference type="PANTHER" id="PTHR22683:SF41">
    <property type="entry name" value="DNA TRANSLOCASE FTSK"/>
    <property type="match status" value="1"/>
</dbReference>
<keyword evidence="10" id="KW-0238">DNA-binding</keyword>
<dbReference type="SUPFAM" id="SSF52540">
    <property type="entry name" value="P-loop containing nucleoside triphosphate hydrolases"/>
    <property type="match status" value="1"/>
</dbReference>
<dbReference type="Pfam" id="PF09397">
    <property type="entry name" value="FtsK_gamma"/>
    <property type="match status" value="1"/>
</dbReference>
<proteinExistence type="inferred from homology"/>
<feature type="transmembrane region" description="Helical" evidence="16">
    <location>
        <begin position="84"/>
        <end position="103"/>
    </location>
</feature>
<dbReference type="EMBL" id="LCAH01000003">
    <property type="protein sequence ID" value="KKR87410.1"/>
    <property type="molecule type" value="Genomic_DNA"/>
</dbReference>
<comment type="similarity">
    <text evidence="2">Belongs to the FtsK/SpoIIIE/SftA family.</text>
</comment>
<dbReference type="GO" id="GO:0007059">
    <property type="term" value="P:chromosome segregation"/>
    <property type="evidence" value="ECO:0007669"/>
    <property type="project" value="UniProtKB-KW"/>
</dbReference>
<dbReference type="GO" id="GO:0005886">
    <property type="term" value="C:plasma membrane"/>
    <property type="evidence" value="ECO:0007669"/>
    <property type="project" value="UniProtKB-SubCell"/>
</dbReference>
<dbReference type="Pfam" id="PF13491">
    <property type="entry name" value="FtsK_4TM"/>
    <property type="match status" value="1"/>
</dbReference>
<dbReference type="GO" id="GO:0051301">
    <property type="term" value="P:cell division"/>
    <property type="evidence" value="ECO:0007669"/>
    <property type="project" value="UniProtKB-KW"/>
</dbReference>
<keyword evidence="9 16" id="KW-1133">Transmembrane helix</keyword>
<dbReference type="SMART" id="SM00843">
    <property type="entry name" value="Ftsk_gamma"/>
    <property type="match status" value="1"/>
</dbReference>
<keyword evidence="12" id="KW-0131">Cell cycle</keyword>
<evidence type="ECO:0000256" key="14">
    <source>
        <dbReference type="PROSITE-ProRule" id="PRU00289"/>
    </source>
</evidence>
<comment type="caution">
    <text evidence="18">The sequence shown here is derived from an EMBL/GenBank/DDBJ whole genome shotgun (WGS) entry which is preliminary data.</text>
</comment>
<dbReference type="InterPro" id="IPR018541">
    <property type="entry name" value="Ftsk_gamma"/>
</dbReference>
<gene>
    <name evidence="18" type="ORF">UU35_C0003G0037</name>
</gene>
<dbReference type="Gene3D" id="3.40.50.300">
    <property type="entry name" value="P-loop containing nucleotide triphosphate hydrolases"/>
    <property type="match status" value="1"/>
</dbReference>
<dbReference type="Pfam" id="PF01580">
    <property type="entry name" value="FtsK_SpoIIIE"/>
    <property type="match status" value="1"/>
</dbReference>
<feature type="transmembrane region" description="Helical" evidence="16">
    <location>
        <begin position="136"/>
        <end position="155"/>
    </location>
</feature>
<evidence type="ECO:0000256" key="9">
    <source>
        <dbReference type="ARBA" id="ARBA00022989"/>
    </source>
</evidence>
<feature type="transmembrane region" description="Helical" evidence="16">
    <location>
        <begin position="60"/>
        <end position="77"/>
    </location>
</feature>
<feature type="transmembrane region" description="Helical" evidence="16">
    <location>
        <begin position="20"/>
        <end position="40"/>
    </location>
</feature>
<comment type="subunit">
    <text evidence="13">Homohexamer. Forms a ring that surrounds DNA.</text>
</comment>
<reference evidence="18 19" key="1">
    <citation type="journal article" date="2015" name="Nature">
        <title>rRNA introns, odd ribosomes, and small enigmatic genomes across a large radiation of phyla.</title>
        <authorList>
            <person name="Brown C.T."/>
            <person name="Hug L.A."/>
            <person name="Thomas B.C."/>
            <person name="Sharon I."/>
            <person name="Castelle C.J."/>
            <person name="Singh A."/>
            <person name="Wilkins M.J."/>
            <person name="Williams K.H."/>
            <person name="Banfield J.F."/>
        </authorList>
    </citation>
    <scope>NUCLEOTIDE SEQUENCE [LARGE SCALE GENOMIC DNA]</scope>
</reference>
<dbReference type="Proteomes" id="UP000034616">
    <property type="component" value="Unassembled WGS sequence"/>
</dbReference>
<comment type="subcellular location">
    <subcellularLocation>
        <location evidence="1">Cell membrane</location>
        <topology evidence="1">Multi-pass membrane protein</topology>
    </subcellularLocation>
</comment>
<accession>A0A0G0WSG0</accession>
<evidence type="ECO:0000256" key="16">
    <source>
        <dbReference type="SAM" id="Phobius"/>
    </source>
</evidence>
<dbReference type="InterPro" id="IPR036390">
    <property type="entry name" value="WH_DNA-bd_sf"/>
</dbReference>
<dbReference type="GO" id="GO:0005524">
    <property type="term" value="F:ATP binding"/>
    <property type="evidence" value="ECO:0007669"/>
    <property type="project" value="UniProtKB-UniRule"/>
</dbReference>
<evidence type="ECO:0000256" key="15">
    <source>
        <dbReference type="SAM" id="MobiDB-lite"/>
    </source>
</evidence>
<keyword evidence="4 18" id="KW-0132">Cell division</keyword>
<keyword evidence="6 14" id="KW-0547">Nucleotide-binding</keyword>
<dbReference type="CDD" id="cd01127">
    <property type="entry name" value="TrwB_TraG_TraD_VirD4"/>
    <property type="match status" value="1"/>
</dbReference>
<dbReference type="InterPro" id="IPR003593">
    <property type="entry name" value="AAA+_ATPase"/>
</dbReference>
<keyword evidence="11 16" id="KW-0472">Membrane</keyword>
<evidence type="ECO:0000256" key="5">
    <source>
        <dbReference type="ARBA" id="ARBA00022692"/>
    </source>
</evidence>
<evidence type="ECO:0000256" key="13">
    <source>
        <dbReference type="ARBA" id="ARBA00025923"/>
    </source>
</evidence>
<feature type="domain" description="FtsK" evidence="17">
    <location>
        <begin position="376"/>
        <end position="567"/>
    </location>
</feature>
<feature type="region of interest" description="Disordered" evidence="15">
    <location>
        <begin position="720"/>
        <end position="761"/>
    </location>
</feature>
<dbReference type="PANTHER" id="PTHR22683">
    <property type="entry name" value="SPORULATION PROTEIN RELATED"/>
    <property type="match status" value="1"/>
</dbReference>
<dbReference type="InterPro" id="IPR002543">
    <property type="entry name" value="FtsK_dom"/>
</dbReference>
<evidence type="ECO:0000256" key="6">
    <source>
        <dbReference type="ARBA" id="ARBA00022741"/>
    </source>
</evidence>
<evidence type="ECO:0000256" key="10">
    <source>
        <dbReference type="ARBA" id="ARBA00023125"/>
    </source>
</evidence>
<dbReference type="InterPro" id="IPR036388">
    <property type="entry name" value="WH-like_DNA-bd_sf"/>
</dbReference>
<evidence type="ECO:0000313" key="19">
    <source>
        <dbReference type="Proteomes" id="UP000034616"/>
    </source>
</evidence>
<organism evidence="18 19">
    <name type="scientific">Candidatus Uhrbacteria bacterium GW2011_GWC2_41_11</name>
    <dbReference type="NCBI Taxonomy" id="1618985"/>
    <lineage>
        <taxon>Bacteria</taxon>
        <taxon>Candidatus Uhriibacteriota</taxon>
    </lineage>
</organism>